<dbReference type="FunFam" id="3.30.160.60:FF:000417">
    <property type="entry name" value="Zinc finger protein"/>
    <property type="match status" value="1"/>
</dbReference>
<reference evidence="8" key="1">
    <citation type="journal article" date="2020" name="Nat. Ecol. Evol.">
        <title>Deeply conserved synteny resolves early events in vertebrate evolution.</title>
        <authorList>
            <person name="Simakov O."/>
            <person name="Marletaz F."/>
            <person name="Yue J.X."/>
            <person name="O'Connell B."/>
            <person name="Jenkins J."/>
            <person name="Brandt A."/>
            <person name="Calef R."/>
            <person name="Tung C.H."/>
            <person name="Huang T.K."/>
            <person name="Schmutz J."/>
            <person name="Satoh N."/>
            <person name="Yu J.K."/>
            <person name="Putnam N.H."/>
            <person name="Green R.E."/>
            <person name="Rokhsar D.S."/>
        </authorList>
    </citation>
    <scope>NUCLEOTIDE SEQUENCE [LARGE SCALE GENOMIC DNA]</scope>
    <source>
        <strain evidence="8">S238N-H82</strain>
    </source>
</reference>
<dbReference type="InterPro" id="IPR013087">
    <property type="entry name" value="Znf_C2H2_type"/>
</dbReference>
<keyword evidence="1" id="KW-0479">Metal-binding</keyword>
<accession>A0A9J7HL51</accession>
<evidence type="ECO:0000259" key="7">
    <source>
        <dbReference type="PROSITE" id="PS50157"/>
    </source>
</evidence>
<evidence type="ECO:0000256" key="4">
    <source>
        <dbReference type="ARBA" id="ARBA00022833"/>
    </source>
</evidence>
<proteinExistence type="predicted"/>
<feature type="domain" description="C2H2-type" evidence="7">
    <location>
        <begin position="169"/>
        <end position="197"/>
    </location>
</feature>
<reference evidence="9" key="2">
    <citation type="submission" date="2025-08" db="UniProtKB">
        <authorList>
            <consortium name="RefSeq"/>
        </authorList>
    </citation>
    <scope>IDENTIFICATION</scope>
    <source>
        <strain evidence="9">S238N-H82</strain>
        <tissue evidence="9">Testes</tissue>
    </source>
</reference>
<dbReference type="KEGG" id="bfo:118404292"/>
<dbReference type="PANTHER" id="PTHR24403">
    <property type="entry name" value="ZINC FINGER PROTEIN"/>
    <property type="match status" value="1"/>
</dbReference>
<dbReference type="GeneID" id="118404292"/>
<dbReference type="Proteomes" id="UP000001554">
    <property type="component" value="Chromosome 17"/>
</dbReference>
<dbReference type="FunFam" id="3.30.160.60:FF:003942">
    <property type="match status" value="1"/>
</dbReference>
<dbReference type="SUPFAM" id="SSF57667">
    <property type="entry name" value="beta-beta-alpha zinc fingers"/>
    <property type="match status" value="3"/>
</dbReference>
<keyword evidence="4" id="KW-0862">Zinc</keyword>
<feature type="domain" description="C2H2-type" evidence="7">
    <location>
        <begin position="228"/>
        <end position="255"/>
    </location>
</feature>
<keyword evidence="2" id="KW-0677">Repeat</keyword>
<evidence type="ECO:0000256" key="2">
    <source>
        <dbReference type="ARBA" id="ARBA00022737"/>
    </source>
</evidence>
<feature type="compositionally biased region" description="Basic and acidic residues" evidence="6">
    <location>
        <begin position="18"/>
        <end position="30"/>
    </location>
</feature>
<evidence type="ECO:0000256" key="6">
    <source>
        <dbReference type="SAM" id="MobiDB-lite"/>
    </source>
</evidence>
<feature type="domain" description="C2H2-type" evidence="7">
    <location>
        <begin position="140"/>
        <end position="168"/>
    </location>
</feature>
<sequence>MEGLTCEPLHAEQTANETHIKEEKTEDTKWQQDGQEDELLQETYDVNLPHGYPGNNTGNTGEQKADTRRQQGVLIKEICGVNCTTPEEGVSPHLHVQEKDVSNAETFGVNCTGSEEEILPQTAVQSHTTQEVSHVAKHTYICWKCGYRAEQRDLIFKHMREQHTEGKAFKCDQCDYSAAQKSQVDQHAMLKHSGEKPYKCGKCGFRTAIKKGQLDIHVMTRHTGEKPYMCGECGYRTAHMSVLSQHKRIHTGEKPYLCEECGYTTNKSWNLTLHKRKHAGEKPANVTFDWRKHRLNQRSTTYKKTADDKACKQIDESV</sequence>
<evidence type="ECO:0000256" key="1">
    <source>
        <dbReference type="ARBA" id="ARBA00022723"/>
    </source>
</evidence>
<dbReference type="SMART" id="SM00355">
    <property type="entry name" value="ZnF_C2H2"/>
    <property type="match status" value="5"/>
</dbReference>
<dbReference type="FunFam" id="3.30.160.60:FF:000630">
    <property type="entry name" value="Zinc finger protein 180"/>
    <property type="match status" value="1"/>
</dbReference>
<gene>
    <name evidence="9" type="primary">LOC118404292</name>
</gene>
<evidence type="ECO:0000313" key="9">
    <source>
        <dbReference type="RefSeq" id="XP_035659252.1"/>
    </source>
</evidence>
<evidence type="ECO:0000313" key="8">
    <source>
        <dbReference type="Proteomes" id="UP000001554"/>
    </source>
</evidence>
<dbReference type="GO" id="GO:0008270">
    <property type="term" value="F:zinc ion binding"/>
    <property type="evidence" value="ECO:0007669"/>
    <property type="project" value="UniProtKB-KW"/>
</dbReference>
<dbReference type="RefSeq" id="XP_035659252.1">
    <property type="nucleotide sequence ID" value="XM_035803359.1"/>
</dbReference>
<dbReference type="AlphaFoldDB" id="A0A9J7HL51"/>
<dbReference type="FunFam" id="3.30.160.60:FF:002183">
    <property type="entry name" value="Uncharacterized protein"/>
    <property type="match status" value="1"/>
</dbReference>
<evidence type="ECO:0000256" key="5">
    <source>
        <dbReference type="PROSITE-ProRule" id="PRU00042"/>
    </source>
</evidence>
<name>A0A9J7HL51_BRAFL</name>
<keyword evidence="8" id="KW-1185">Reference proteome</keyword>
<protein>
    <submittedName>
        <fullName evidence="9">Zinc finger protein 382-like</fullName>
    </submittedName>
</protein>
<feature type="domain" description="C2H2-type" evidence="7">
    <location>
        <begin position="256"/>
        <end position="283"/>
    </location>
</feature>
<dbReference type="InterPro" id="IPR036236">
    <property type="entry name" value="Znf_C2H2_sf"/>
</dbReference>
<keyword evidence="3 5" id="KW-0863">Zinc-finger</keyword>
<dbReference type="Pfam" id="PF00096">
    <property type="entry name" value="zf-C2H2"/>
    <property type="match status" value="1"/>
</dbReference>
<dbReference type="InterPro" id="IPR050688">
    <property type="entry name" value="Zinc_finger/UBP_domain"/>
</dbReference>
<dbReference type="PROSITE" id="PS50157">
    <property type="entry name" value="ZINC_FINGER_C2H2_2"/>
    <property type="match status" value="4"/>
</dbReference>
<dbReference type="PANTHER" id="PTHR24403:SF109">
    <property type="entry name" value="ZINC FINGER PROTEIN 845-LIKE"/>
    <property type="match status" value="1"/>
</dbReference>
<dbReference type="Gene3D" id="3.30.160.60">
    <property type="entry name" value="Classic Zinc Finger"/>
    <property type="match status" value="4"/>
</dbReference>
<organism evidence="8 9">
    <name type="scientific">Branchiostoma floridae</name>
    <name type="common">Florida lancelet</name>
    <name type="synonym">Amphioxus</name>
    <dbReference type="NCBI Taxonomy" id="7739"/>
    <lineage>
        <taxon>Eukaryota</taxon>
        <taxon>Metazoa</taxon>
        <taxon>Chordata</taxon>
        <taxon>Cephalochordata</taxon>
        <taxon>Leptocardii</taxon>
        <taxon>Amphioxiformes</taxon>
        <taxon>Branchiostomatidae</taxon>
        <taxon>Branchiostoma</taxon>
    </lineage>
</organism>
<evidence type="ECO:0000256" key="3">
    <source>
        <dbReference type="ARBA" id="ARBA00022771"/>
    </source>
</evidence>
<dbReference type="OrthoDB" id="6713977at2759"/>
<feature type="region of interest" description="Disordered" evidence="6">
    <location>
        <begin position="1"/>
        <end position="68"/>
    </location>
</feature>